<dbReference type="AlphaFoldDB" id="A0A1C7PCY8"/>
<accession>A0A1C7PCY8</accession>
<dbReference type="KEGG" id="agl:PYTT_1604"/>
<proteinExistence type="predicted"/>
<gene>
    <name evidence="1" type="ORF">PYTT_1604</name>
</gene>
<name>A0A1C7PCY8_9BACT</name>
<keyword evidence="2" id="KW-1185">Reference proteome</keyword>
<evidence type="ECO:0000313" key="2">
    <source>
        <dbReference type="Proteomes" id="UP000176204"/>
    </source>
</evidence>
<dbReference type="STRING" id="1679444.PYTT_1604"/>
<organism evidence="1 2">
    <name type="scientific">Akkermansia glycaniphila</name>
    <dbReference type="NCBI Taxonomy" id="1679444"/>
    <lineage>
        <taxon>Bacteria</taxon>
        <taxon>Pseudomonadati</taxon>
        <taxon>Verrucomicrobiota</taxon>
        <taxon>Verrucomicrobiia</taxon>
        <taxon>Verrucomicrobiales</taxon>
        <taxon>Akkermansiaceae</taxon>
        <taxon>Akkermansia</taxon>
    </lineage>
</organism>
<reference evidence="2" key="1">
    <citation type="submission" date="2016-09" db="EMBL/GenBank/DDBJ databases">
        <authorList>
            <person name="Koehorst J."/>
        </authorList>
    </citation>
    <scope>NUCLEOTIDE SEQUENCE [LARGE SCALE GENOMIC DNA]</scope>
</reference>
<protein>
    <recommendedName>
        <fullName evidence="3">Ribbon-helix-helix protein CopG domain-containing protein</fullName>
    </recommendedName>
</protein>
<evidence type="ECO:0008006" key="3">
    <source>
        <dbReference type="Google" id="ProtNLM"/>
    </source>
</evidence>
<sequence length="74" mass="8968">MRQMSLTLLVMKMQHTAHSQRYVHVEDEKKLFNLYFDRETFERVKKNARKKKVSLSRCILELSKKYCESQETAK</sequence>
<evidence type="ECO:0000313" key="1">
    <source>
        <dbReference type="EMBL" id="SEH90700.1"/>
    </source>
</evidence>
<dbReference type="Proteomes" id="UP000176204">
    <property type="component" value="Chromosome I"/>
</dbReference>
<dbReference type="EMBL" id="LT629973">
    <property type="protein sequence ID" value="SEH90700.1"/>
    <property type="molecule type" value="Genomic_DNA"/>
</dbReference>